<reference evidence="1 2" key="2">
    <citation type="journal article" date="2016" name="ISME J.">
        <title>Characterization of the first cultured representative of Verrucomicrobia subdivision 5 indicates the proposal of a novel phylum.</title>
        <authorList>
            <person name="Spring S."/>
            <person name="Bunk B."/>
            <person name="Sproer C."/>
            <person name="Schumann P."/>
            <person name="Rohde M."/>
            <person name="Tindall B.J."/>
            <person name="Klenk H.P."/>
        </authorList>
    </citation>
    <scope>NUCLEOTIDE SEQUENCE [LARGE SCALE GENOMIC DNA]</scope>
    <source>
        <strain evidence="1 2">L21-Fru-AB</strain>
    </source>
</reference>
<reference evidence="2" key="1">
    <citation type="submission" date="2015-02" db="EMBL/GenBank/DDBJ databases">
        <title>Description and complete genome sequence of the first cultured representative of the subdivision 5 of the Verrucomicrobia phylum.</title>
        <authorList>
            <person name="Spring S."/>
            <person name="Bunk B."/>
            <person name="Sproer C."/>
            <person name="Klenk H.-P."/>
        </authorList>
    </citation>
    <scope>NUCLEOTIDE SEQUENCE [LARGE SCALE GENOMIC DNA]</scope>
    <source>
        <strain evidence="2">L21-Fru-AB</strain>
    </source>
</reference>
<dbReference type="Proteomes" id="UP000035268">
    <property type="component" value="Chromosome"/>
</dbReference>
<gene>
    <name evidence="1" type="ORF">L21SP4_00949</name>
</gene>
<dbReference type="OrthoDB" id="9781745at2"/>
<dbReference type="KEGG" id="vbl:L21SP4_00949"/>
<dbReference type="AlphaFoldDB" id="A0A0G3ECH5"/>
<proteinExistence type="predicted"/>
<evidence type="ECO:0000313" key="1">
    <source>
        <dbReference type="EMBL" id="AKJ64211.1"/>
    </source>
</evidence>
<dbReference type="RefSeq" id="WP_052881566.1">
    <property type="nucleotide sequence ID" value="NZ_CP010904.1"/>
</dbReference>
<accession>A0A0G3ECH5</accession>
<name>A0A0G3ECH5_9BACT</name>
<organism evidence="1 2">
    <name type="scientific">Kiritimatiella glycovorans</name>
    <dbReference type="NCBI Taxonomy" id="1307763"/>
    <lineage>
        <taxon>Bacteria</taxon>
        <taxon>Pseudomonadati</taxon>
        <taxon>Kiritimatiellota</taxon>
        <taxon>Kiritimatiellia</taxon>
        <taxon>Kiritimatiellales</taxon>
        <taxon>Kiritimatiellaceae</taxon>
        <taxon>Kiritimatiella</taxon>
    </lineage>
</organism>
<dbReference type="EMBL" id="CP010904">
    <property type="protein sequence ID" value="AKJ64211.1"/>
    <property type="molecule type" value="Genomic_DNA"/>
</dbReference>
<evidence type="ECO:0000313" key="2">
    <source>
        <dbReference type="Proteomes" id="UP000035268"/>
    </source>
</evidence>
<keyword evidence="2" id="KW-1185">Reference proteome</keyword>
<protein>
    <submittedName>
        <fullName evidence="1">Uncharacterized protein</fullName>
    </submittedName>
</protein>
<sequence length="230" mass="26199">MDDKEAFDFWYAVNNTRVEKTPDNKLETFGTTTVNYHLITPLMDAVDKVRLREGMLKADRPGIITPQAISDMALEGFGSDAREYAEWLRSNAQNLMILQYGFHVHKEEITQQIVTDAEENVLERVREADAVRNDPLSAIVVGVDHPWEVCLLKLMVELVQQSAAANVDAIRRRQQSRSEGLRREIEEDFAAASRDPSRISALAEKLEKRGLFKQYEDRFFALVRASEGKG</sequence>